<dbReference type="SUPFAM" id="SSF53474">
    <property type="entry name" value="alpha/beta-Hydrolases"/>
    <property type="match status" value="1"/>
</dbReference>
<organism evidence="2 3">
    <name type="scientific">Spongiibacter thalassae</name>
    <dbReference type="NCBI Taxonomy" id="2721624"/>
    <lineage>
        <taxon>Bacteria</taxon>
        <taxon>Pseudomonadati</taxon>
        <taxon>Pseudomonadota</taxon>
        <taxon>Gammaproteobacteria</taxon>
        <taxon>Cellvibrionales</taxon>
        <taxon>Spongiibacteraceae</taxon>
        <taxon>Spongiibacter</taxon>
    </lineage>
</organism>
<evidence type="ECO:0000313" key="2">
    <source>
        <dbReference type="EMBL" id="NKI18633.1"/>
    </source>
</evidence>
<dbReference type="Gene3D" id="3.40.50.1820">
    <property type="entry name" value="alpha/beta hydrolase"/>
    <property type="match status" value="1"/>
</dbReference>
<protein>
    <submittedName>
        <fullName evidence="2">Uncharacterized protein</fullName>
    </submittedName>
</protein>
<evidence type="ECO:0000313" key="3">
    <source>
        <dbReference type="Proteomes" id="UP000765845"/>
    </source>
</evidence>
<name>A0ABX1GJQ1_9GAMM</name>
<feature type="chain" id="PRO_5046325232" evidence="1">
    <location>
        <begin position="34"/>
        <end position="305"/>
    </location>
</feature>
<reference evidence="2 3" key="1">
    <citation type="submission" date="2020-04" db="EMBL/GenBank/DDBJ databases">
        <authorList>
            <person name="Yoon J."/>
        </authorList>
    </citation>
    <scope>NUCLEOTIDE SEQUENCE [LARGE SCALE GENOMIC DNA]</scope>
    <source>
        <strain evidence="2 3">KMU-166</strain>
    </source>
</reference>
<sequence length="305" mass="34239">MKKIIKTMKCHSIKGTFLTVLLVYLFAPGIAVADRCADNGQGDWACSHNSKVHYYWCNGYLVGRAVRWQIPEGTPPPGGWPVAFYYAGTQYNTSSHAFARDADEVLGLVYETRMIHELLDDPMASGKQYAVFVPDPPATSGYMQYWHTNVVYPYSASCDYDFFNDFFDDIENNQYGSSSLYNMDQRYAYGLSSGGYNTSRMAVTFNSGSMADVWQSLAVIAASYATCAGWQCTVPNALPANHPPTKFWHGSQDSVVPISTMREYYDELVEDGFTTEKLEGVYDHELTSDVIGSFGVKAWFDQFWP</sequence>
<evidence type="ECO:0000256" key="1">
    <source>
        <dbReference type="SAM" id="SignalP"/>
    </source>
</evidence>
<gene>
    <name evidence="2" type="ORF">HCU74_14550</name>
</gene>
<keyword evidence="1" id="KW-0732">Signal</keyword>
<proteinExistence type="predicted"/>
<dbReference type="InterPro" id="IPR029058">
    <property type="entry name" value="AB_hydrolase_fold"/>
</dbReference>
<accession>A0ABX1GJQ1</accession>
<keyword evidence="3" id="KW-1185">Reference proteome</keyword>
<dbReference type="Proteomes" id="UP000765845">
    <property type="component" value="Unassembled WGS sequence"/>
</dbReference>
<feature type="signal peptide" evidence="1">
    <location>
        <begin position="1"/>
        <end position="33"/>
    </location>
</feature>
<comment type="caution">
    <text evidence="2">The sequence shown here is derived from an EMBL/GenBank/DDBJ whole genome shotgun (WGS) entry which is preliminary data.</text>
</comment>
<dbReference type="RefSeq" id="WP_168451149.1">
    <property type="nucleotide sequence ID" value="NZ_JAAWWK010000005.1"/>
</dbReference>
<dbReference type="EMBL" id="JAAWWK010000005">
    <property type="protein sequence ID" value="NKI18633.1"/>
    <property type="molecule type" value="Genomic_DNA"/>
</dbReference>